<keyword evidence="2" id="KW-1185">Reference proteome</keyword>
<evidence type="ECO:0000313" key="2">
    <source>
        <dbReference type="Proteomes" id="UP000194151"/>
    </source>
</evidence>
<dbReference type="Proteomes" id="UP000194151">
    <property type="component" value="Chromosome"/>
</dbReference>
<protein>
    <submittedName>
        <fullName evidence="1">Ornithine cyclodeaminase</fullName>
    </submittedName>
</protein>
<organism evidence="1 2">
    <name type="scientific">Bordetella genomosp. 8</name>
    <dbReference type="NCBI Taxonomy" id="1416806"/>
    <lineage>
        <taxon>Bacteria</taxon>
        <taxon>Pseudomonadati</taxon>
        <taxon>Pseudomonadota</taxon>
        <taxon>Betaproteobacteria</taxon>
        <taxon>Burkholderiales</taxon>
        <taxon>Alcaligenaceae</taxon>
        <taxon>Bordetella</taxon>
    </lineage>
</organism>
<dbReference type="PANTHER" id="PTHR13812">
    <property type="entry name" value="KETIMINE REDUCTASE MU-CRYSTALLIN"/>
    <property type="match status" value="1"/>
</dbReference>
<dbReference type="InterPro" id="IPR036291">
    <property type="entry name" value="NAD(P)-bd_dom_sf"/>
</dbReference>
<dbReference type="OrthoDB" id="5293744at2"/>
<gene>
    <name evidence="1" type="ORF">CAL12_20870</name>
</gene>
<reference evidence="1 2" key="1">
    <citation type="submission" date="2017-05" db="EMBL/GenBank/DDBJ databases">
        <title>Complete and WGS of Bordetella genogroups.</title>
        <authorList>
            <person name="Spilker T."/>
            <person name="LiPuma J."/>
        </authorList>
    </citation>
    <scope>NUCLEOTIDE SEQUENCE [LARGE SCALE GENOMIC DNA]</scope>
    <source>
        <strain evidence="1 2">AU19157</strain>
    </source>
</reference>
<name>A0A1W6YPN8_9BORD</name>
<dbReference type="SUPFAM" id="SSF51735">
    <property type="entry name" value="NAD(P)-binding Rossmann-fold domains"/>
    <property type="match status" value="1"/>
</dbReference>
<sequence>MLLINNEVVAKVLTMRECIEAQERAFAGLLTGAAIGRPRIDMYVPCDRDDGYYRWGTVDGTSDGILAVRLKSDILVWPRDEGAGGSEQKFCIEPGTWCGLVFLFSTGNGQPLALMNDGHLQHMRVGGAAGIGTRLLSRENARELGIIGSGGMARTFLEAILAVRDIRRVRVYSRNRDNRERYARECAEQFGVEIIPVDTPRDAVRGADIVATCTDSMSPVLEAEWLEPGMHVVVLTPREIDASIIRRFDVAVQQGKEELPMPETERFRKGISGSPGAYVAGTAEEQQRLPKPKKSRLPTQDWPVYTDVISGKVPGRMRDDQITFYYTVGNWGVQFSSVGGVVYRKAKEQGLGQELPLEWFIQDIRN</sequence>
<dbReference type="PIRSF" id="PIRSF001439">
    <property type="entry name" value="CryM"/>
    <property type="match status" value="1"/>
</dbReference>
<evidence type="ECO:0000313" key="1">
    <source>
        <dbReference type="EMBL" id="ARP83027.1"/>
    </source>
</evidence>
<dbReference type="GO" id="GO:0005737">
    <property type="term" value="C:cytoplasm"/>
    <property type="evidence" value="ECO:0007669"/>
    <property type="project" value="TreeGrafter"/>
</dbReference>
<dbReference type="PANTHER" id="PTHR13812:SF19">
    <property type="entry name" value="KETIMINE REDUCTASE MU-CRYSTALLIN"/>
    <property type="match status" value="1"/>
</dbReference>
<dbReference type="KEGG" id="bgv:CAL12_20870"/>
<accession>A0A1W6YPN8</accession>
<dbReference type="Pfam" id="PF02423">
    <property type="entry name" value="OCD_Mu_crystall"/>
    <property type="match status" value="1"/>
</dbReference>
<dbReference type="InterPro" id="IPR003462">
    <property type="entry name" value="ODC_Mu_crystall"/>
</dbReference>
<dbReference type="Gene3D" id="3.40.50.720">
    <property type="entry name" value="NAD(P)-binding Rossmann-like Domain"/>
    <property type="match status" value="1"/>
</dbReference>
<proteinExistence type="predicted"/>
<dbReference type="EMBL" id="CP021108">
    <property type="protein sequence ID" value="ARP83027.1"/>
    <property type="molecule type" value="Genomic_DNA"/>
</dbReference>
<dbReference type="AlphaFoldDB" id="A0A1W6YPN8"/>
<dbReference type="RefSeq" id="WP_086066369.1">
    <property type="nucleotide sequence ID" value="NZ_CP021108.1"/>
</dbReference>
<dbReference type="InterPro" id="IPR023401">
    <property type="entry name" value="ODC_N"/>
</dbReference>
<dbReference type="STRING" id="1416806.CAL12_20870"/>
<dbReference type="Gene3D" id="3.30.1780.10">
    <property type="entry name" value="ornithine cyclodeaminase, domain 1"/>
    <property type="match status" value="1"/>
</dbReference>